<dbReference type="InterPro" id="IPR008727">
    <property type="entry name" value="PAAR_motif"/>
</dbReference>
<dbReference type="AlphaFoldDB" id="A0A158CHZ2"/>
<dbReference type="CDD" id="cd14744">
    <property type="entry name" value="PAAR_CT_2"/>
    <property type="match status" value="1"/>
</dbReference>
<gene>
    <name evidence="1" type="ORF">AWB82_05428</name>
</gene>
<dbReference type="Pfam" id="PF05488">
    <property type="entry name" value="PAAR_motif"/>
    <property type="match status" value="1"/>
</dbReference>
<dbReference type="RefSeq" id="WP_086972441.1">
    <property type="nucleotide sequence ID" value="NZ_FCOJ02000050.1"/>
</dbReference>
<comment type="caution">
    <text evidence="1">The sequence shown here is derived from an EMBL/GenBank/DDBJ whole genome shotgun (WGS) entry which is preliminary data.</text>
</comment>
<evidence type="ECO:0000313" key="1">
    <source>
        <dbReference type="EMBL" id="SAK81900.1"/>
    </source>
</evidence>
<dbReference type="OrthoDB" id="8565659at2"/>
<dbReference type="STRING" id="1777143.AWB82_05428"/>
<name>A0A158CHZ2_9BURK</name>
<dbReference type="Proteomes" id="UP000054596">
    <property type="component" value="Unassembled WGS sequence"/>
</dbReference>
<protein>
    <submittedName>
        <fullName evidence="1">PAAR repeat-containing protein</fullName>
    </submittedName>
</protein>
<proteinExistence type="predicted"/>
<sequence>MTKPVSLGDATTHGGKVITASSSYFLESRRKVALIDDMVSCPEHGDNPIIESAEGYSEHGRKWAVHMCRTRCGSQVIASGKGVSIK</sequence>
<dbReference type="EMBL" id="FCOJ02000050">
    <property type="protein sequence ID" value="SAK81900.1"/>
    <property type="molecule type" value="Genomic_DNA"/>
</dbReference>
<keyword evidence="2" id="KW-1185">Reference proteome</keyword>
<organism evidence="1 2">
    <name type="scientific">Caballeronia glebae</name>
    <dbReference type="NCBI Taxonomy" id="1777143"/>
    <lineage>
        <taxon>Bacteria</taxon>
        <taxon>Pseudomonadati</taxon>
        <taxon>Pseudomonadota</taxon>
        <taxon>Betaproteobacteria</taxon>
        <taxon>Burkholderiales</taxon>
        <taxon>Burkholderiaceae</taxon>
        <taxon>Caballeronia</taxon>
    </lineage>
</organism>
<evidence type="ECO:0000313" key="2">
    <source>
        <dbReference type="Proteomes" id="UP000054596"/>
    </source>
</evidence>
<accession>A0A158CHZ2</accession>
<dbReference type="Gene3D" id="2.60.200.60">
    <property type="match status" value="1"/>
</dbReference>
<reference evidence="1" key="1">
    <citation type="submission" date="2016-01" db="EMBL/GenBank/DDBJ databases">
        <authorList>
            <person name="Peeters C."/>
        </authorList>
    </citation>
    <scope>NUCLEOTIDE SEQUENCE [LARGE SCALE GENOMIC DNA]</scope>
    <source>
        <strain evidence="1">LMG 29325</strain>
    </source>
</reference>